<keyword evidence="1" id="KW-0472">Membrane</keyword>
<dbReference type="EMBL" id="HG723123">
    <property type="protein sequence ID" value="CDJ65328.1"/>
    <property type="molecule type" value="Genomic_DNA"/>
</dbReference>
<gene>
    <name evidence="2" type="ORF">ENH_00004000</name>
</gene>
<dbReference type="Proteomes" id="UP000030754">
    <property type="component" value="Unassembled WGS sequence"/>
</dbReference>
<dbReference type="VEuPathDB" id="ToxoDB:ENH_00004000"/>
<proteinExistence type="predicted"/>
<keyword evidence="3" id="KW-1185">Reference proteome</keyword>
<sequence>MQHQCTEHPCSREAAAATFSSCPGARKETALNWSPAPVNNIHLASRRRGTAKRQAALISALLAVFLANMFWLSPASSKFLKPRQGAEVAFSPGEPAPHGTEHRSQITNVRDFTVRANTFAASEEAKKEKKYPEQYMDPLHNVMSLAERQVEAKLKGLECVVNRLRAAWDSASSRVRDAFIHNYMPSTDDSLFSDEPMMFYLRTAAAVAKAWPEQVAPQLIQDFLKELRFVDSILKAATDRIEFLCKLEQVCSEFQVGSLLLGIASPPLPTLQTLQEDQDEISFDEFFEMLPWPRSVVSIESNGNERIPKSLARRLAGVALAEVLESSSDLNVRNIIASCAYSTRSGVTVAHIDHSIFSASVLDEPLNRAAARLHIFGSNAVEGWAQKWNLKSGIIQLSLLEEDAKLRYLERIQEKKNPCVDGIVQLTCALL</sequence>
<dbReference type="GeneID" id="25470593"/>
<dbReference type="OrthoDB" id="10292734at2759"/>
<feature type="transmembrane region" description="Helical" evidence="1">
    <location>
        <begin position="55"/>
        <end position="73"/>
    </location>
</feature>
<keyword evidence="1" id="KW-0812">Transmembrane</keyword>
<evidence type="ECO:0000313" key="2">
    <source>
        <dbReference type="EMBL" id="CDJ65328.1"/>
    </source>
</evidence>
<reference evidence="2" key="1">
    <citation type="submission" date="2013-10" db="EMBL/GenBank/DDBJ databases">
        <title>Genomic analysis of the causative agents of coccidiosis in chickens.</title>
        <authorList>
            <person name="Reid A.J."/>
            <person name="Blake D."/>
            <person name="Billington K."/>
            <person name="Browne H."/>
            <person name="Dunn M."/>
            <person name="Hung S."/>
            <person name="Kawahara F."/>
            <person name="Miranda-Saavedra D."/>
            <person name="Mourier T."/>
            <person name="Nagra H."/>
            <person name="Otto T.D."/>
            <person name="Rawlings N."/>
            <person name="Sanchez A."/>
            <person name="Sanders M."/>
            <person name="Subramaniam C."/>
            <person name="Tay Y."/>
            <person name="Dear P."/>
            <person name="Doerig C."/>
            <person name="Gruber A."/>
            <person name="Parkinson J."/>
            <person name="Shirley M."/>
            <person name="Wan K.L."/>
            <person name="Berriman M."/>
            <person name="Tomley F."/>
            <person name="Pain A."/>
        </authorList>
    </citation>
    <scope>NUCLEOTIDE SEQUENCE [LARGE SCALE GENOMIC DNA]</scope>
    <source>
        <strain evidence="2">Houghton</strain>
    </source>
</reference>
<keyword evidence="1" id="KW-1133">Transmembrane helix</keyword>
<evidence type="ECO:0000256" key="1">
    <source>
        <dbReference type="SAM" id="Phobius"/>
    </source>
</evidence>
<dbReference type="AlphaFoldDB" id="U6MQH1"/>
<dbReference type="RefSeq" id="XP_013433795.1">
    <property type="nucleotide sequence ID" value="XM_013578341.1"/>
</dbReference>
<name>U6MQH1_9EIME</name>
<organism evidence="2 3">
    <name type="scientific">Eimeria necatrix</name>
    <dbReference type="NCBI Taxonomy" id="51315"/>
    <lineage>
        <taxon>Eukaryota</taxon>
        <taxon>Sar</taxon>
        <taxon>Alveolata</taxon>
        <taxon>Apicomplexa</taxon>
        <taxon>Conoidasida</taxon>
        <taxon>Coccidia</taxon>
        <taxon>Eucoccidiorida</taxon>
        <taxon>Eimeriorina</taxon>
        <taxon>Eimeriidae</taxon>
        <taxon>Eimeria</taxon>
    </lineage>
</organism>
<protein>
    <submittedName>
        <fullName evidence="2">Uncharacterized protein</fullName>
    </submittedName>
</protein>
<evidence type="ECO:0000313" key="3">
    <source>
        <dbReference type="Proteomes" id="UP000030754"/>
    </source>
</evidence>
<reference evidence="2" key="2">
    <citation type="submission" date="2013-10" db="EMBL/GenBank/DDBJ databases">
        <authorList>
            <person name="Aslett M."/>
        </authorList>
    </citation>
    <scope>NUCLEOTIDE SEQUENCE [LARGE SCALE GENOMIC DNA]</scope>
    <source>
        <strain evidence="2">Houghton</strain>
    </source>
</reference>
<accession>U6MQH1</accession>